<reference evidence="1" key="1">
    <citation type="journal article" date="2014" name="Int. J. Syst. Evol. Microbiol.">
        <title>Complete genome sequence of Corynebacterium casei LMG S-19264T (=DSM 44701T), isolated from a smear-ripened cheese.</title>
        <authorList>
            <consortium name="US DOE Joint Genome Institute (JGI-PGF)"/>
            <person name="Walter F."/>
            <person name="Albersmeier A."/>
            <person name="Kalinowski J."/>
            <person name="Ruckert C."/>
        </authorList>
    </citation>
    <scope>NUCLEOTIDE SEQUENCE</scope>
    <source>
        <strain evidence="1">CGMCC 4.7403</strain>
    </source>
</reference>
<dbReference type="Proteomes" id="UP000603227">
    <property type="component" value="Unassembled WGS sequence"/>
</dbReference>
<evidence type="ECO:0000313" key="2">
    <source>
        <dbReference type="Proteomes" id="UP000603227"/>
    </source>
</evidence>
<protein>
    <submittedName>
        <fullName evidence="1">Uncharacterized protein</fullName>
    </submittedName>
</protein>
<organism evidence="1 2">
    <name type="scientific">Streptomyces capitiformicae</name>
    <dbReference type="NCBI Taxonomy" id="2014920"/>
    <lineage>
        <taxon>Bacteria</taxon>
        <taxon>Bacillati</taxon>
        <taxon>Actinomycetota</taxon>
        <taxon>Actinomycetes</taxon>
        <taxon>Kitasatosporales</taxon>
        <taxon>Streptomycetaceae</taxon>
        <taxon>Streptomyces</taxon>
    </lineage>
</organism>
<name>A0A918ZXY0_9ACTN</name>
<dbReference type="EMBL" id="BNAT01000104">
    <property type="protein sequence ID" value="GHE73659.1"/>
    <property type="molecule type" value="Genomic_DNA"/>
</dbReference>
<reference evidence="1" key="2">
    <citation type="submission" date="2020-09" db="EMBL/GenBank/DDBJ databases">
        <authorList>
            <person name="Sun Q."/>
            <person name="Zhou Y."/>
        </authorList>
    </citation>
    <scope>NUCLEOTIDE SEQUENCE</scope>
    <source>
        <strain evidence="1">CGMCC 4.7403</strain>
    </source>
</reference>
<keyword evidence="2" id="KW-1185">Reference proteome</keyword>
<dbReference type="AlphaFoldDB" id="A0A918ZXY0"/>
<evidence type="ECO:0000313" key="1">
    <source>
        <dbReference type="EMBL" id="GHE73659.1"/>
    </source>
</evidence>
<sequence>MLFSGLQGQYTKHTTNDLTRAQMHADLWDKVPLARAAADFKATISGVCPV</sequence>
<proteinExistence type="predicted"/>
<comment type="caution">
    <text evidence="1">The sequence shown here is derived from an EMBL/GenBank/DDBJ whole genome shotgun (WGS) entry which is preliminary data.</text>
</comment>
<accession>A0A918ZXY0</accession>
<gene>
    <name evidence="1" type="ORF">GCM10017771_97330</name>
</gene>